<dbReference type="AlphaFoldDB" id="A0AAV7NHG8"/>
<name>A0AAV7NHG8_PLEWA</name>
<reference evidence="2" key="1">
    <citation type="journal article" date="2022" name="bioRxiv">
        <title>Sequencing and chromosome-scale assembly of the giantPleurodeles waltlgenome.</title>
        <authorList>
            <person name="Brown T."/>
            <person name="Elewa A."/>
            <person name="Iarovenko S."/>
            <person name="Subramanian E."/>
            <person name="Araus A.J."/>
            <person name="Petzold A."/>
            <person name="Susuki M."/>
            <person name="Suzuki K.-i.T."/>
            <person name="Hayashi T."/>
            <person name="Toyoda A."/>
            <person name="Oliveira C."/>
            <person name="Osipova E."/>
            <person name="Leigh N.D."/>
            <person name="Simon A."/>
            <person name="Yun M.H."/>
        </authorList>
    </citation>
    <scope>NUCLEOTIDE SEQUENCE</scope>
    <source>
        <strain evidence="2">20211129_DDA</strain>
        <tissue evidence="2">Liver</tissue>
    </source>
</reference>
<protein>
    <submittedName>
        <fullName evidence="2">Uncharacterized protein</fullName>
    </submittedName>
</protein>
<evidence type="ECO:0000313" key="3">
    <source>
        <dbReference type="Proteomes" id="UP001066276"/>
    </source>
</evidence>
<gene>
    <name evidence="2" type="ORF">NDU88_002814</name>
</gene>
<sequence>MGQCPGGAFPNLEAASQYDDLDIRKDRAKREEAARPEGEKKPTETPDKEEDAEPPGRGAETLRRTSAERLTTPHCVTKEVLSGLQEDGPARNLLS</sequence>
<comment type="caution">
    <text evidence="2">The sequence shown here is derived from an EMBL/GenBank/DDBJ whole genome shotgun (WGS) entry which is preliminary data.</text>
</comment>
<feature type="compositionally biased region" description="Basic and acidic residues" evidence="1">
    <location>
        <begin position="21"/>
        <end position="46"/>
    </location>
</feature>
<proteinExistence type="predicted"/>
<organism evidence="2 3">
    <name type="scientific">Pleurodeles waltl</name>
    <name type="common">Iberian ribbed newt</name>
    <dbReference type="NCBI Taxonomy" id="8319"/>
    <lineage>
        <taxon>Eukaryota</taxon>
        <taxon>Metazoa</taxon>
        <taxon>Chordata</taxon>
        <taxon>Craniata</taxon>
        <taxon>Vertebrata</taxon>
        <taxon>Euteleostomi</taxon>
        <taxon>Amphibia</taxon>
        <taxon>Batrachia</taxon>
        <taxon>Caudata</taxon>
        <taxon>Salamandroidea</taxon>
        <taxon>Salamandridae</taxon>
        <taxon>Pleurodelinae</taxon>
        <taxon>Pleurodeles</taxon>
    </lineage>
</organism>
<dbReference type="EMBL" id="JANPWB010000012">
    <property type="protein sequence ID" value="KAJ1114579.1"/>
    <property type="molecule type" value="Genomic_DNA"/>
</dbReference>
<evidence type="ECO:0000256" key="1">
    <source>
        <dbReference type="SAM" id="MobiDB-lite"/>
    </source>
</evidence>
<feature type="region of interest" description="Disordered" evidence="1">
    <location>
        <begin position="1"/>
        <end position="95"/>
    </location>
</feature>
<keyword evidence="3" id="KW-1185">Reference proteome</keyword>
<dbReference type="Proteomes" id="UP001066276">
    <property type="component" value="Chromosome 8"/>
</dbReference>
<accession>A0AAV7NHG8</accession>
<evidence type="ECO:0000313" key="2">
    <source>
        <dbReference type="EMBL" id="KAJ1114579.1"/>
    </source>
</evidence>